<dbReference type="GO" id="GO:0008474">
    <property type="term" value="F:palmitoyl-(protein) hydrolase activity"/>
    <property type="evidence" value="ECO:0007669"/>
    <property type="project" value="TreeGrafter"/>
</dbReference>
<dbReference type="GO" id="GO:0016020">
    <property type="term" value="C:membrane"/>
    <property type="evidence" value="ECO:0007669"/>
    <property type="project" value="TreeGrafter"/>
</dbReference>
<evidence type="ECO:0000313" key="1">
    <source>
        <dbReference type="EMBL" id="KAJ9131985.1"/>
    </source>
</evidence>
<evidence type="ECO:0000313" key="2">
    <source>
        <dbReference type="Proteomes" id="UP001174694"/>
    </source>
</evidence>
<gene>
    <name evidence="1" type="ORF">NKR23_g11484</name>
</gene>
<protein>
    <submittedName>
        <fullName evidence="1">Monoacylglycerol lipase ABHD12</fullName>
    </submittedName>
</protein>
<dbReference type="InterPro" id="IPR029058">
    <property type="entry name" value="AB_hydrolase_fold"/>
</dbReference>
<proteinExistence type="predicted"/>
<dbReference type="PANTHER" id="PTHR12277">
    <property type="entry name" value="ALPHA/BETA HYDROLASE DOMAIN-CONTAINING PROTEIN"/>
    <property type="match status" value="1"/>
</dbReference>
<dbReference type="PANTHER" id="PTHR12277:SF64">
    <property type="entry name" value="SUPERFAMILY HYDROLASE, PUTATIVE (AFU_ORTHOLOGUE AFUA_3G01760)-RELATED"/>
    <property type="match status" value="1"/>
</dbReference>
<dbReference type="EMBL" id="JANBVO010000062">
    <property type="protein sequence ID" value="KAJ9131985.1"/>
    <property type="molecule type" value="Genomic_DNA"/>
</dbReference>
<sequence>MVCFQNKIIYVPYLPPNARREEISNYQPPGSGVRWEEFRTRAADGTDLALVVASLSSSEGEIDVQQQEQQEQQPVTAHVYILYLQGNASSIPPRLPDLSFVLRRTAARFSKSKAKLRFTQVCLSYRGYWKSRGRPSEKGINQDTAAALKWIWQLHKNTYGGDGQDGQSTKPVFILWGQSVGAGFATNLAASGLVPRDFPLRAVILETPFLSIRAMLGELYPNKWIPYRYLYPFLTNHLDSWSNLGVFASRLEQDHVPKPTVFILQAGKDEIVPAEHAQKLEQKCSEVGLPVETKIVSHAYHNDAIIRGRQLVVDFLAREITSILERSTDN</sequence>
<accession>A0AA38VH81</accession>
<name>A0AA38VH81_9PEZI</name>
<dbReference type="AlphaFoldDB" id="A0AA38VH81"/>
<dbReference type="Gene3D" id="3.40.50.1820">
    <property type="entry name" value="alpha/beta hydrolase"/>
    <property type="match status" value="1"/>
</dbReference>
<dbReference type="Proteomes" id="UP001174694">
    <property type="component" value="Unassembled WGS sequence"/>
</dbReference>
<keyword evidence="2" id="KW-1185">Reference proteome</keyword>
<organism evidence="1 2">
    <name type="scientific">Pleurostoma richardsiae</name>
    <dbReference type="NCBI Taxonomy" id="41990"/>
    <lineage>
        <taxon>Eukaryota</taxon>
        <taxon>Fungi</taxon>
        <taxon>Dikarya</taxon>
        <taxon>Ascomycota</taxon>
        <taxon>Pezizomycotina</taxon>
        <taxon>Sordariomycetes</taxon>
        <taxon>Sordariomycetidae</taxon>
        <taxon>Calosphaeriales</taxon>
        <taxon>Pleurostomataceae</taxon>
        <taxon>Pleurostoma</taxon>
    </lineage>
</organism>
<reference evidence="1" key="1">
    <citation type="submission" date="2022-07" db="EMBL/GenBank/DDBJ databases">
        <title>Fungi with potential for degradation of polypropylene.</title>
        <authorList>
            <person name="Gostincar C."/>
        </authorList>
    </citation>
    <scope>NUCLEOTIDE SEQUENCE</scope>
    <source>
        <strain evidence="1">EXF-13308</strain>
    </source>
</reference>
<dbReference type="SUPFAM" id="SSF53474">
    <property type="entry name" value="alpha/beta-Hydrolases"/>
    <property type="match status" value="1"/>
</dbReference>
<comment type="caution">
    <text evidence="1">The sequence shown here is derived from an EMBL/GenBank/DDBJ whole genome shotgun (WGS) entry which is preliminary data.</text>
</comment>